<comment type="similarity">
    <text evidence="2">Belongs to the LemA family.</text>
</comment>
<keyword evidence="7" id="KW-1185">Reference proteome</keyword>
<evidence type="ECO:0000256" key="5">
    <source>
        <dbReference type="ARBA" id="ARBA00023136"/>
    </source>
</evidence>
<name>A0A8J3VII2_9ACTN</name>
<dbReference type="InterPro" id="IPR023353">
    <property type="entry name" value="LemA-like_dom_sf"/>
</dbReference>
<keyword evidence="4" id="KW-1133">Transmembrane helix</keyword>
<protein>
    <recommendedName>
        <fullName evidence="8">LemA family protein</fullName>
    </recommendedName>
</protein>
<dbReference type="Gene3D" id="1.20.1440.20">
    <property type="entry name" value="LemA-like domain"/>
    <property type="match status" value="1"/>
</dbReference>
<gene>
    <name evidence="6" type="ORF">Rhe02_56970</name>
</gene>
<accession>A0A8J3VII2</accession>
<dbReference type="PANTHER" id="PTHR34478">
    <property type="entry name" value="PROTEIN LEMA"/>
    <property type="match status" value="1"/>
</dbReference>
<evidence type="ECO:0000313" key="7">
    <source>
        <dbReference type="Proteomes" id="UP000612899"/>
    </source>
</evidence>
<keyword evidence="3" id="KW-0812">Transmembrane</keyword>
<evidence type="ECO:0000256" key="4">
    <source>
        <dbReference type="ARBA" id="ARBA00022989"/>
    </source>
</evidence>
<comment type="caution">
    <text evidence="6">The sequence shown here is derived from an EMBL/GenBank/DDBJ whole genome shotgun (WGS) entry which is preliminary data.</text>
</comment>
<evidence type="ECO:0000313" key="6">
    <source>
        <dbReference type="EMBL" id="GIH07630.1"/>
    </source>
</evidence>
<organism evidence="6 7">
    <name type="scientific">Rhizocola hellebori</name>
    <dbReference type="NCBI Taxonomy" id="1392758"/>
    <lineage>
        <taxon>Bacteria</taxon>
        <taxon>Bacillati</taxon>
        <taxon>Actinomycetota</taxon>
        <taxon>Actinomycetes</taxon>
        <taxon>Micromonosporales</taxon>
        <taxon>Micromonosporaceae</taxon>
        <taxon>Rhizocola</taxon>
    </lineage>
</organism>
<dbReference type="InterPro" id="IPR007156">
    <property type="entry name" value="MamQ_LemA"/>
</dbReference>
<sequence length="198" mass="21552">MEWLIGLVCLALLIIVVVGYGISVYNGLVRARNAYKNAFAQIDVQLTRRHDLIPNLVEVAKGYMKHERETLEAVVKARTGAISAQTAAAANPGEPGAMQNLAASENVLTQTLGRLFALAEAYPDLKANQNMMQLSEELTSTENRVAFARQAYNDSVMAYNNKREVFPASVVAGMMGFAPAALFETDDPGKREAPKVSF</sequence>
<dbReference type="PANTHER" id="PTHR34478:SF1">
    <property type="entry name" value="PROTEIN LEMA"/>
    <property type="match status" value="1"/>
</dbReference>
<dbReference type="AlphaFoldDB" id="A0A8J3VII2"/>
<evidence type="ECO:0000256" key="1">
    <source>
        <dbReference type="ARBA" id="ARBA00004167"/>
    </source>
</evidence>
<evidence type="ECO:0000256" key="2">
    <source>
        <dbReference type="ARBA" id="ARBA00008854"/>
    </source>
</evidence>
<proteinExistence type="inferred from homology"/>
<dbReference type="EMBL" id="BONY01000038">
    <property type="protein sequence ID" value="GIH07630.1"/>
    <property type="molecule type" value="Genomic_DNA"/>
</dbReference>
<reference evidence="6" key="1">
    <citation type="submission" date="2021-01" db="EMBL/GenBank/DDBJ databases">
        <title>Whole genome shotgun sequence of Rhizocola hellebori NBRC 109834.</title>
        <authorList>
            <person name="Komaki H."/>
            <person name="Tamura T."/>
        </authorList>
    </citation>
    <scope>NUCLEOTIDE SEQUENCE</scope>
    <source>
        <strain evidence="6">NBRC 109834</strain>
    </source>
</reference>
<dbReference type="Pfam" id="PF04011">
    <property type="entry name" value="LemA"/>
    <property type="match status" value="1"/>
</dbReference>
<evidence type="ECO:0000256" key="3">
    <source>
        <dbReference type="ARBA" id="ARBA00022692"/>
    </source>
</evidence>
<dbReference type="RefSeq" id="WP_203911409.1">
    <property type="nucleotide sequence ID" value="NZ_BONY01000038.1"/>
</dbReference>
<dbReference type="SUPFAM" id="SSF140478">
    <property type="entry name" value="LemA-like"/>
    <property type="match status" value="1"/>
</dbReference>
<dbReference type="Proteomes" id="UP000612899">
    <property type="component" value="Unassembled WGS sequence"/>
</dbReference>
<evidence type="ECO:0008006" key="8">
    <source>
        <dbReference type="Google" id="ProtNLM"/>
    </source>
</evidence>
<keyword evidence="5" id="KW-0472">Membrane</keyword>
<comment type="subcellular location">
    <subcellularLocation>
        <location evidence="1">Membrane</location>
        <topology evidence="1">Single-pass membrane protein</topology>
    </subcellularLocation>
</comment>
<dbReference type="GO" id="GO:0016020">
    <property type="term" value="C:membrane"/>
    <property type="evidence" value="ECO:0007669"/>
    <property type="project" value="UniProtKB-SubCell"/>
</dbReference>